<dbReference type="SUPFAM" id="SSF56399">
    <property type="entry name" value="ADP-ribosylation"/>
    <property type="match status" value="1"/>
</dbReference>
<gene>
    <name evidence="7" type="ORF">PPL_09397</name>
</gene>
<comment type="function">
    <text evidence="1">Catalyzes the last step of tRNA splicing, the transfer of the splice junction 2'-phosphate from ligated tRNA to NAD to produce ADP-ribose 1''-2'' cyclic phosphate.</text>
</comment>
<dbReference type="PANTHER" id="PTHR12684:SF2">
    <property type="entry name" value="TRNA 2'-PHOSPHOTRANSFERASE 1"/>
    <property type="match status" value="1"/>
</dbReference>
<dbReference type="Pfam" id="PF01885">
    <property type="entry name" value="PTS_2-RNA"/>
    <property type="match status" value="1"/>
</dbReference>
<dbReference type="InterPro" id="IPR042080">
    <property type="entry name" value="RNA_2'-PTrans_N"/>
</dbReference>
<dbReference type="Gene3D" id="1.10.10.970">
    <property type="entry name" value="RNA 2'-phosphotransferase, Tpt1/KptA family, N-terminal domain"/>
    <property type="match status" value="1"/>
</dbReference>
<comment type="caution">
    <text evidence="7">The sequence shown here is derived from an EMBL/GenBank/DDBJ whole genome shotgun (WGS) entry which is preliminary data.</text>
</comment>
<dbReference type="RefSeq" id="XP_020430025.1">
    <property type="nucleotide sequence ID" value="XM_020580192.1"/>
</dbReference>
<accession>D3BLG3</accession>
<keyword evidence="8" id="KW-1185">Reference proteome</keyword>
<dbReference type="GeneID" id="31364872"/>
<evidence type="ECO:0000256" key="4">
    <source>
        <dbReference type="ARBA" id="ARBA00022679"/>
    </source>
</evidence>
<dbReference type="EMBL" id="ADBJ01000039">
    <property type="protein sequence ID" value="EFA77897.1"/>
    <property type="molecule type" value="Genomic_DNA"/>
</dbReference>
<evidence type="ECO:0000313" key="7">
    <source>
        <dbReference type="EMBL" id="EFA77897.1"/>
    </source>
</evidence>
<keyword evidence="5" id="KW-0520">NAD</keyword>
<dbReference type="OMA" id="RHGASQM"/>
<comment type="catalytic activity">
    <reaction evidence="6">
        <text>2'-phospho-[ligated tRNA] + NAD(+) = mature tRNA + ADP-alpha-D-ribose 1'',2''-cyclic phosphate + nicotinamide</text>
        <dbReference type="Rhea" id="RHEA:23324"/>
        <dbReference type="Rhea" id="RHEA-COMP:11106"/>
        <dbReference type="Rhea" id="RHEA-COMP:11107"/>
        <dbReference type="ChEBI" id="CHEBI:17154"/>
        <dbReference type="ChEBI" id="CHEBI:57540"/>
        <dbReference type="ChEBI" id="CHEBI:76596"/>
        <dbReference type="ChEBI" id="CHEBI:82883"/>
        <dbReference type="ChEBI" id="CHEBI:85027"/>
        <dbReference type="EC" id="2.7.1.160"/>
    </reaction>
</comment>
<dbReference type="InParanoid" id="D3BLG3"/>
<dbReference type="PANTHER" id="PTHR12684">
    <property type="entry name" value="PUTATIVE PHOSPHOTRANSFERASE"/>
    <property type="match status" value="1"/>
</dbReference>
<dbReference type="STRING" id="670386.D3BLG3"/>
<sequence length="199" mass="22106">MSKGDVAISKTLSYLLRHGAVKEGLTISNDGFVKVNDVLNHKQMRGVTLEKLREIVDTNDKKRYHLEEIGGVLNIRANQGHTLKHVDDVDLKKIESVNDVPSVIHGTYRKHLESIKSKGLNKMDRNHIHFATGDHGDVVSGMRGNCELVIHINLQKALDDGIPFFLSKNGVVLCAGDKNGYLSPIYFSSITDRRGNPVN</sequence>
<evidence type="ECO:0000256" key="1">
    <source>
        <dbReference type="ARBA" id="ARBA00003343"/>
    </source>
</evidence>
<dbReference type="FunCoup" id="D3BLG3">
    <property type="interactions" value="39"/>
</dbReference>
<evidence type="ECO:0000256" key="3">
    <source>
        <dbReference type="ARBA" id="ARBA00012007"/>
    </source>
</evidence>
<proteinExistence type="inferred from homology"/>
<evidence type="ECO:0000256" key="2">
    <source>
        <dbReference type="ARBA" id="ARBA00009836"/>
    </source>
</evidence>
<dbReference type="Gene3D" id="3.20.170.30">
    <property type="match status" value="1"/>
</dbReference>
<dbReference type="GO" id="GO:0000215">
    <property type="term" value="F:tRNA 2'-phosphotransferase activity"/>
    <property type="evidence" value="ECO:0007669"/>
    <property type="project" value="UniProtKB-EC"/>
</dbReference>
<protein>
    <recommendedName>
        <fullName evidence="3">2'-phosphotransferase</fullName>
        <ecNumber evidence="3">2.7.1.160</ecNumber>
    </recommendedName>
</protein>
<comment type="similarity">
    <text evidence="2">Belongs to the KptA/TPT1 family.</text>
</comment>
<dbReference type="InterPro" id="IPR002745">
    <property type="entry name" value="Ptrans_KptA/Tpt1"/>
</dbReference>
<organism evidence="7 8">
    <name type="scientific">Heterostelium pallidum (strain ATCC 26659 / Pp 5 / PN500)</name>
    <name type="common">Cellular slime mold</name>
    <name type="synonym">Polysphondylium pallidum</name>
    <dbReference type="NCBI Taxonomy" id="670386"/>
    <lineage>
        <taxon>Eukaryota</taxon>
        <taxon>Amoebozoa</taxon>
        <taxon>Evosea</taxon>
        <taxon>Eumycetozoa</taxon>
        <taxon>Dictyostelia</taxon>
        <taxon>Acytosteliales</taxon>
        <taxon>Acytosteliaceae</taxon>
        <taxon>Heterostelium</taxon>
    </lineage>
</organism>
<dbReference type="Proteomes" id="UP000001396">
    <property type="component" value="Unassembled WGS sequence"/>
</dbReference>
<dbReference type="EC" id="2.7.1.160" evidence="3"/>
<dbReference type="AlphaFoldDB" id="D3BLG3"/>
<name>D3BLG3_HETP5</name>
<dbReference type="InterPro" id="IPR042081">
    <property type="entry name" value="RNA_2'-PTrans_C"/>
</dbReference>
<keyword evidence="4" id="KW-0808">Transferase</keyword>
<dbReference type="GO" id="GO:0006388">
    <property type="term" value="P:tRNA splicing, via endonucleolytic cleavage and ligation"/>
    <property type="evidence" value="ECO:0007669"/>
    <property type="project" value="TreeGrafter"/>
</dbReference>
<evidence type="ECO:0000256" key="6">
    <source>
        <dbReference type="ARBA" id="ARBA00047949"/>
    </source>
</evidence>
<evidence type="ECO:0000256" key="5">
    <source>
        <dbReference type="ARBA" id="ARBA00023027"/>
    </source>
</evidence>
<reference evidence="7 8" key="1">
    <citation type="journal article" date="2011" name="Genome Res.">
        <title>Phylogeny-wide analysis of social amoeba genomes highlights ancient origins for complex intercellular communication.</title>
        <authorList>
            <person name="Heidel A.J."/>
            <person name="Lawal H.M."/>
            <person name="Felder M."/>
            <person name="Schilde C."/>
            <person name="Helps N.R."/>
            <person name="Tunggal B."/>
            <person name="Rivero F."/>
            <person name="John U."/>
            <person name="Schleicher M."/>
            <person name="Eichinger L."/>
            <person name="Platzer M."/>
            <person name="Noegel A.A."/>
            <person name="Schaap P."/>
            <person name="Gloeckner G."/>
        </authorList>
    </citation>
    <scope>NUCLEOTIDE SEQUENCE [LARGE SCALE GENOMIC DNA]</scope>
    <source>
        <strain evidence="8">ATCC 26659 / Pp 5 / PN500</strain>
    </source>
</reference>
<evidence type="ECO:0000313" key="8">
    <source>
        <dbReference type="Proteomes" id="UP000001396"/>
    </source>
</evidence>